<feature type="modified residue" description="4-aspartylphosphate" evidence="6">
    <location>
        <position position="1184"/>
    </location>
</feature>
<keyword evidence="3 6" id="KW-0597">Phosphoprotein</keyword>
<dbReference type="InterPro" id="IPR001789">
    <property type="entry name" value="Sig_transdc_resp-reg_receiver"/>
</dbReference>
<dbReference type="SMART" id="SM00448">
    <property type="entry name" value="REC"/>
    <property type="match status" value="1"/>
</dbReference>
<dbReference type="Gene3D" id="2.130.10.10">
    <property type="entry name" value="YVTN repeat-like/Quinoprotein amine dehydrogenase"/>
    <property type="match status" value="2"/>
</dbReference>
<feature type="domain" description="HTH araC/xylS-type" evidence="9">
    <location>
        <begin position="1286"/>
        <end position="1385"/>
    </location>
</feature>
<dbReference type="Pfam" id="PF07495">
    <property type="entry name" value="Y_Y_Y"/>
    <property type="match status" value="1"/>
</dbReference>
<dbReference type="InterPro" id="IPR004358">
    <property type="entry name" value="Sig_transdc_His_kin-like_C"/>
</dbReference>
<evidence type="ECO:0000256" key="7">
    <source>
        <dbReference type="SAM" id="Phobius"/>
    </source>
</evidence>
<dbReference type="Pfam" id="PF12833">
    <property type="entry name" value="HTH_18"/>
    <property type="match status" value="1"/>
</dbReference>
<dbReference type="CDD" id="cd00146">
    <property type="entry name" value="PKD"/>
    <property type="match status" value="1"/>
</dbReference>
<dbReference type="CDD" id="cd00082">
    <property type="entry name" value="HisKA"/>
    <property type="match status" value="1"/>
</dbReference>
<dbReference type="InterPro" id="IPR011110">
    <property type="entry name" value="Reg_prop"/>
</dbReference>
<evidence type="ECO:0000256" key="8">
    <source>
        <dbReference type="SAM" id="SignalP"/>
    </source>
</evidence>
<keyword evidence="7" id="KW-1133">Transmembrane helix</keyword>
<dbReference type="PRINTS" id="PR00344">
    <property type="entry name" value="BCTRLSENSOR"/>
</dbReference>
<evidence type="ECO:0000259" key="10">
    <source>
        <dbReference type="PROSITE" id="PS50109"/>
    </source>
</evidence>
<evidence type="ECO:0000256" key="3">
    <source>
        <dbReference type="ARBA" id="ARBA00022553"/>
    </source>
</evidence>
<evidence type="ECO:0000256" key="4">
    <source>
        <dbReference type="ARBA" id="ARBA00023015"/>
    </source>
</evidence>
<feature type="chain" id="PRO_5045693581" description="histidine kinase" evidence="8">
    <location>
        <begin position="25"/>
        <end position="1390"/>
    </location>
</feature>
<dbReference type="SUPFAM" id="SSF47384">
    <property type="entry name" value="Homodimeric domain of signal transducing histidine kinase"/>
    <property type="match status" value="1"/>
</dbReference>
<feature type="transmembrane region" description="Helical" evidence="7">
    <location>
        <begin position="812"/>
        <end position="831"/>
    </location>
</feature>
<dbReference type="SMART" id="SM00387">
    <property type="entry name" value="HATPase_c"/>
    <property type="match status" value="1"/>
</dbReference>
<dbReference type="SUPFAM" id="SSF55874">
    <property type="entry name" value="ATPase domain of HSP90 chaperone/DNA topoisomerase II/histidine kinase"/>
    <property type="match status" value="1"/>
</dbReference>
<evidence type="ECO:0000256" key="5">
    <source>
        <dbReference type="ARBA" id="ARBA00023163"/>
    </source>
</evidence>
<dbReference type="PROSITE" id="PS50110">
    <property type="entry name" value="RESPONSE_REGULATORY"/>
    <property type="match status" value="1"/>
</dbReference>
<dbReference type="Gene3D" id="3.40.50.2300">
    <property type="match status" value="1"/>
</dbReference>
<dbReference type="InterPro" id="IPR015943">
    <property type="entry name" value="WD40/YVTN_repeat-like_dom_sf"/>
</dbReference>
<dbReference type="SUPFAM" id="SSF63829">
    <property type="entry name" value="Calcium-dependent phosphotriesterase"/>
    <property type="match status" value="3"/>
</dbReference>
<dbReference type="CDD" id="cd17574">
    <property type="entry name" value="REC_OmpR"/>
    <property type="match status" value="1"/>
</dbReference>
<dbReference type="PANTHER" id="PTHR43547:SF2">
    <property type="entry name" value="HYBRID SIGNAL TRANSDUCTION HISTIDINE KINASE C"/>
    <property type="match status" value="1"/>
</dbReference>
<sequence length="1390" mass="157287">MHKEYLFFKLSGLLLLLLVTSAVAQQEPKSRTKRYGIKDGLSQGVVNSIMQNDQGLMWFATEDGLNRFDGYSFKVFKYDPDNNLGLADNFIQSIFKDSEGICWVSSRKGLHRFDERKEQFTLFKHPAPATSAGPNNDVSFITEGSAGNLWIAWYGGGFASFNKKTNTFTPYDDHTLPQLSSTQTLTLLEDKFGLLWVGTQNGGIDVFKVSKGTIVKKHESLSGKNLLPSMNVRCFAEDVSGNIWIGTANGLVLYKRQENKFYTFNSSHSGIAGKSIFTLLADSHENLWIGVQGGGLYSLDLRQFSNRALDDVIFKHIENLNDYNISKRTILSLYEDKDKNLWAGTFGDGVYMISSVKEKFIKVQTRQYTNASVSFVQYYGMCYDESGNLWLGTDGDGIYKSRITGEVVKHYKADGRTRGLTDNAILTALRDHHNNLWFGTYSQGLFKYDAQHDAFINYRYVGDQSGGKDVRVIFEDSRHNLWIGTNRGGLCLVDEGTQTYRNVPGSGGILREGDIRAITEDKTGGLWIGCYGDGLHYFDRTTGKSQRYFHTSETDDQLKSNVVFALCLDRKGKVWIGTGGGGLSAYDPTAKIITRFSEKDGLANNTIYAILADNADNLWISTNKGISKYETGKGQFYNYDVNDGLQEGQFNPASALYNDIAGYMCFGGTMGLNIFYPDQVVEHLKKPKVMISGFQLFNKPVEVNSKNENDFALDEVISLTKEITLKHDQSVFTFEFVGLNYSYPEKNKYAYKLEGLDHDWNYVGNQRSATYRYLEPGTYTFKVKASNQENTWSDDYASIGITILPTFWRTPLAYFLYTIVIGGLCFAVMAVRKKQATLRKRLKIEKAQRKRERQLVQEKLSFFTEISHEFRTPLTLMIGPLEEMVTREGSYTPTGRKLKMVYRNAHKLLNLINKLLDYRKIESGNIVLKVTEDDIVAFTEEIYITFKELAIRKNIAFNFHADEPSLMAWFDKEKMEMVLNNIISNSFKYIGKGNEISISLRKQVTEKCPQGKIYIRIKDNGIGIPKKQLGSIFDWFYKGDSSGPMSSGIGLALAKKLVHLHKGEIYVESVEGSGSTFSIKIPLGKDHFKPNEIVIATNEDKFLLNGNVSPAITPPTAMVLDDHEEEETTGKKGQRSLLIVEDDEDIRLFLKEYFERSYRILEASHGKEGLALTAEHHVDLIISDIMMPEMNGIDFCKALKSNIRTSHIPVILLTAKTSLTHHKEGIEIGADAYITKPFSPEMLTLTMNNLLQSRENLKRFYRNLFTVNGNGAAAPEAHSPDEKFLQSIYDILKANLDHPDFNVNELCESLNMSRSLLYKKVKMLTGLSPVEYLRSLRMQEAAQLLKSKKYKVFEVVYMVGFSDLKYFRQCFVKEFGYAPSEFLKGSESAD</sequence>
<dbReference type="SUPFAM" id="SSF46689">
    <property type="entry name" value="Homeodomain-like"/>
    <property type="match status" value="1"/>
</dbReference>
<keyword evidence="7" id="KW-0472">Membrane</keyword>
<dbReference type="InterPro" id="IPR036890">
    <property type="entry name" value="HATPase_C_sf"/>
</dbReference>
<evidence type="ECO:0000259" key="11">
    <source>
        <dbReference type="PROSITE" id="PS50110"/>
    </source>
</evidence>
<feature type="signal peptide" evidence="8">
    <location>
        <begin position="1"/>
        <end position="24"/>
    </location>
</feature>
<dbReference type="EC" id="2.7.13.3" evidence="2"/>
<evidence type="ECO:0000256" key="1">
    <source>
        <dbReference type="ARBA" id="ARBA00000085"/>
    </source>
</evidence>
<evidence type="ECO:0000313" key="13">
    <source>
        <dbReference type="Proteomes" id="UP001597112"/>
    </source>
</evidence>
<dbReference type="InterPro" id="IPR011123">
    <property type="entry name" value="Y_Y_Y"/>
</dbReference>
<dbReference type="Pfam" id="PF00512">
    <property type="entry name" value="HisKA"/>
    <property type="match status" value="1"/>
</dbReference>
<evidence type="ECO:0000313" key="12">
    <source>
        <dbReference type="EMBL" id="MFD1000769.1"/>
    </source>
</evidence>
<dbReference type="PROSITE" id="PS01124">
    <property type="entry name" value="HTH_ARAC_FAMILY_2"/>
    <property type="match status" value="1"/>
</dbReference>
<comment type="catalytic activity">
    <reaction evidence="1">
        <text>ATP + protein L-histidine = ADP + protein N-phospho-L-histidine.</text>
        <dbReference type="EC" id="2.7.13.3"/>
    </reaction>
</comment>
<dbReference type="RefSeq" id="WP_377580224.1">
    <property type="nucleotide sequence ID" value="NZ_JBHTKA010000007.1"/>
</dbReference>
<dbReference type="InterPro" id="IPR005467">
    <property type="entry name" value="His_kinase_dom"/>
</dbReference>
<dbReference type="EMBL" id="JBHTKA010000007">
    <property type="protein sequence ID" value="MFD1000769.1"/>
    <property type="molecule type" value="Genomic_DNA"/>
</dbReference>
<keyword evidence="13" id="KW-1185">Reference proteome</keyword>
<proteinExistence type="predicted"/>
<dbReference type="Gene3D" id="1.10.287.130">
    <property type="match status" value="1"/>
</dbReference>
<dbReference type="SMART" id="SM00388">
    <property type="entry name" value="HisKA"/>
    <property type="match status" value="1"/>
</dbReference>
<keyword evidence="8" id="KW-0732">Signal</keyword>
<dbReference type="InterPro" id="IPR036097">
    <property type="entry name" value="HisK_dim/P_sf"/>
</dbReference>
<dbReference type="InterPro" id="IPR013783">
    <property type="entry name" value="Ig-like_fold"/>
</dbReference>
<feature type="domain" description="Histidine kinase" evidence="10">
    <location>
        <begin position="865"/>
        <end position="1085"/>
    </location>
</feature>
<name>A0ABW3K3P6_9BACT</name>
<comment type="caution">
    <text evidence="12">The sequence shown here is derived from an EMBL/GenBank/DDBJ whole genome shotgun (WGS) entry which is preliminary data.</text>
</comment>
<dbReference type="Gene3D" id="1.10.10.60">
    <property type="entry name" value="Homeodomain-like"/>
    <property type="match status" value="2"/>
</dbReference>
<dbReference type="Gene3D" id="2.60.40.10">
    <property type="entry name" value="Immunoglobulins"/>
    <property type="match status" value="1"/>
</dbReference>
<dbReference type="PANTHER" id="PTHR43547">
    <property type="entry name" value="TWO-COMPONENT HISTIDINE KINASE"/>
    <property type="match status" value="1"/>
</dbReference>
<dbReference type="CDD" id="cd00075">
    <property type="entry name" value="HATPase"/>
    <property type="match status" value="1"/>
</dbReference>
<dbReference type="InterPro" id="IPR018060">
    <property type="entry name" value="HTH_AraC"/>
</dbReference>
<evidence type="ECO:0000256" key="6">
    <source>
        <dbReference type="PROSITE-ProRule" id="PRU00169"/>
    </source>
</evidence>
<accession>A0ABW3K3P6</accession>
<keyword evidence="4" id="KW-0805">Transcription regulation</keyword>
<evidence type="ECO:0000256" key="2">
    <source>
        <dbReference type="ARBA" id="ARBA00012438"/>
    </source>
</evidence>
<keyword evidence="7" id="KW-0812">Transmembrane</keyword>
<keyword evidence="5" id="KW-0804">Transcription</keyword>
<dbReference type="SUPFAM" id="SSF52172">
    <property type="entry name" value="CheY-like"/>
    <property type="match status" value="1"/>
</dbReference>
<dbReference type="Pfam" id="PF00072">
    <property type="entry name" value="Response_reg"/>
    <property type="match status" value="1"/>
</dbReference>
<dbReference type="Pfam" id="PF02518">
    <property type="entry name" value="HATPase_c"/>
    <property type="match status" value="1"/>
</dbReference>
<dbReference type="InterPro" id="IPR003594">
    <property type="entry name" value="HATPase_dom"/>
</dbReference>
<dbReference type="PROSITE" id="PS50109">
    <property type="entry name" value="HIS_KIN"/>
    <property type="match status" value="1"/>
</dbReference>
<evidence type="ECO:0000259" key="9">
    <source>
        <dbReference type="PROSITE" id="PS01124"/>
    </source>
</evidence>
<protein>
    <recommendedName>
        <fullName evidence="2">histidine kinase</fullName>
        <ecNumber evidence="2">2.7.13.3</ecNumber>
    </recommendedName>
</protein>
<reference evidence="13" key="1">
    <citation type="journal article" date="2019" name="Int. J. Syst. Evol. Microbiol.">
        <title>The Global Catalogue of Microorganisms (GCM) 10K type strain sequencing project: providing services to taxonomists for standard genome sequencing and annotation.</title>
        <authorList>
            <consortium name="The Broad Institute Genomics Platform"/>
            <consortium name="The Broad Institute Genome Sequencing Center for Infectious Disease"/>
            <person name="Wu L."/>
            <person name="Ma J."/>
        </authorList>
    </citation>
    <scope>NUCLEOTIDE SEQUENCE [LARGE SCALE GENOMIC DNA]</scope>
    <source>
        <strain evidence="13">CCUG 58938</strain>
    </source>
</reference>
<dbReference type="InterPro" id="IPR003661">
    <property type="entry name" value="HisK_dim/P_dom"/>
</dbReference>
<dbReference type="InterPro" id="IPR009057">
    <property type="entry name" value="Homeodomain-like_sf"/>
</dbReference>
<organism evidence="12 13">
    <name type="scientific">Ohtaekwangia kribbensis</name>
    <dbReference type="NCBI Taxonomy" id="688913"/>
    <lineage>
        <taxon>Bacteria</taxon>
        <taxon>Pseudomonadati</taxon>
        <taxon>Bacteroidota</taxon>
        <taxon>Cytophagia</taxon>
        <taxon>Cytophagales</taxon>
        <taxon>Fulvivirgaceae</taxon>
        <taxon>Ohtaekwangia</taxon>
    </lineage>
</organism>
<dbReference type="Gene3D" id="3.30.565.10">
    <property type="entry name" value="Histidine kinase-like ATPase, C-terminal domain"/>
    <property type="match status" value="1"/>
</dbReference>
<dbReference type="SMART" id="SM00342">
    <property type="entry name" value="HTH_ARAC"/>
    <property type="match status" value="1"/>
</dbReference>
<dbReference type="InterPro" id="IPR011006">
    <property type="entry name" value="CheY-like_superfamily"/>
</dbReference>
<dbReference type="Proteomes" id="UP001597112">
    <property type="component" value="Unassembled WGS sequence"/>
</dbReference>
<feature type="domain" description="Response regulatory" evidence="11">
    <location>
        <begin position="1136"/>
        <end position="1251"/>
    </location>
</feature>
<dbReference type="Pfam" id="PF07494">
    <property type="entry name" value="Reg_prop"/>
    <property type="match status" value="6"/>
</dbReference>
<gene>
    <name evidence="12" type="ORF">ACFQ21_15695</name>
</gene>